<feature type="transmembrane region" description="Helical" evidence="1">
    <location>
        <begin position="12"/>
        <end position="32"/>
    </location>
</feature>
<protein>
    <submittedName>
        <fullName evidence="3">Hypothetical_protein</fullName>
    </submittedName>
</protein>
<keyword evidence="1" id="KW-0812">Transmembrane</keyword>
<evidence type="ECO:0000256" key="1">
    <source>
        <dbReference type="SAM" id="Phobius"/>
    </source>
</evidence>
<keyword evidence="4" id="KW-1185">Reference proteome</keyword>
<gene>
    <name evidence="3" type="ORF">HINF_LOCUS30725</name>
    <name evidence="2" type="ORF">HINF_LOCUS44555</name>
</gene>
<dbReference type="EMBL" id="CATOUU010000880">
    <property type="protein sequence ID" value="CAI9956910.1"/>
    <property type="molecule type" value="Genomic_DNA"/>
</dbReference>
<dbReference type="Proteomes" id="UP001642409">
    <property type="component" value="Unassembled WGS sequence"/>
</dbReference>
<comment type="caution">
    <text evidence="2">The sequence shown here is derived from an EMBL/GenBank/DDBJ whole genome shotgun (WGS) entry which is preliminary data.</text>
</comment>
<sequence>MRYQFNTQNTVSLIFLFVFLHLVFSYAINFAVQYKSATKDQYQYIRLYIAGTSYFNHIFFLQIVHRKAYTISYARPKRVLPREDDINDQTDPYAIELNFSRLLILFVIDYRYLNFTTLLENCQVIVSYLEF</sequence>
<keyword evidence="1" id="KW-1133">Transmembrane helix</keyword>
<evidence type="ECO:0000313" key="4">
    <source>
        <dbReference type="Proteomes" id="UP001642409"/>
    </source>
</evidence>
<dbReference type="AlphaFoldDB" id="A0AA86QDV3"/>
<accession>A0AA86QDV3</accession>
<dbReference type="EMBL" id="CAXDID020000101">
    <property type="protein sequence ID" value="CAL6026187.1"/>
    <property type="molecule type" value="Genomic_DNA"/>
</dbReference>
<organism evidence="2">
    <name type="scientific">Hexamita inflata</name>
    <dbReference type="NCBI Taxonomy" id="28002"/>
    <lineage>
        <taxon>Eukaryota</taxon>
        <taxon>Metamonada</taxon>
        <taxon>Diplomonadida</taxon>
        <taxon>Hexamitidae</taxon>
        <taxon>Hexamitinae</taxon>
        <taxon>Hexamita</taxon>
    </lineage>
</organism>
<keyword evidence="1" id="KW-0472">Membrane</keyword>
<proteinExistence type="predicted"/>
<feature type="transmembrane region" description="Helical" evidence="1">
    <location>
        <begin position="44"/>
        <end position="64"/>
    </location>
</feature>
<reference evidence="3 4" key="2">
    <citation type="submission" date="2024-07" db="EMBL/GenBank/DDBJ databases">
        <authorList>
            <person name="Akdeniz Z."/>
        </authorList>
    </citation>
    <scope>NUCLEOTIDE SEQUENCE [LARGE SCALE GENOMIC DNA]</scope>
</reference>
<reference evidence="2" key="1">
    <citation type="submission" date="2023-06" db="EMBL/GenBank/DDBJ databases">
        <authorList>
            <person name="Kurt Z."/>
        </authorList>
    </citation>
    <scope>NUCLEOTIDE SEQUENCE</scope>
</reference>
<evidence type="ECO:0000313" key="3">
    <source>
        <dbReference type="EMBL" id="CAL6026187.1"/>
    </source>
</evidence>
<name>A0AA86QDV3_9EUKA</name>
<evidence type="ECO:0000313" key="2">
    <source>
        <dbReference type="EMBL" id="CAI9956910.1"/>
    </source>
</evidence>